<proteinExistence type="inferred from homology"/>
<dbReference type="PANTHER" id="PTHR20935">
    <property type="entry name" value="PHOSPHOGLYCERATE MUTASE-RELATED"/>
    <property type="match status" value="1"/>
</dbReference>
<name>A0A0A9ZGW7_LYGHE</name>
<dbReference type="EMBL" id="GBHO01002284">
    <property type="protein sequence ID" value="JAG41320.1"/>
    <property type="molecule type" value="Transcribed_RNA"/>
</dbReference>
<comment type="similarity">
    <text evidence="1">Belongs to the phosphoglycerate mutase family. BPG-dependent PGAM subfamily.</text>
</comment>
<reference evidence="2" key="2">
    <citation type="submission" date="2014-07" db="EMBL/GenBank/DDBJ databases">
        <authorList>
            <person name="Hull J."/>
        </authorList>
    </citation>
    <scope>NUCLEOTIDE SEQUENCE</scope>
</reference>
<dbReference type="InterPro" id="IPR029033">
    <property type="entry name" value="His_PPase_superfam"/>
</dbReference>
<dbReference type="PANTHER" id="PTHR20935:SF0">
    <property type="entry name" value="SERINE_THREONINE-PROTEIN PHOSPHATASE PGAM5, MITOCHONDRIAL"/>
    <property type="match status" value="1"/>
</dbReference>
<evidence type="ECO:0000313" key="2">
    <source>
        <dbReference type="EMBL" id="JAG41320.1"/>
    </source>
</evidence>
<protein>
    <submittedName>
        <fullName evidence="2">Serine/threonine-protein phosphatase PGAM5, mitochondrial</fullName>
    </submittedName>
</protein>
<dbReference type="InterPro" id="IPR051021">
    <property type="entry name" value="Mito_Ser/Thr_phosphatase"/>
</dbReference>
<organism evidence="2">
    <name type="scientific">Lygus hesperus</name>
    <name type="common">Western plant bug</name>
    <dbReference type="NCBI Taxonomy" id="30085"/>
    <lineage>
        <taxon>Eukaryota</taxon>
        <taxon>Metazoa</taxon>
        <taxon>Ecdysozoa</taxon>
        <taxon>Arthropoda</taxon>
        <taxon>Hexapoda</taxon>
        <taxon>Insecta</taxon>
        <taxon>Pterygota</taxon>
        <taxon>Neoptera</taxon>
        <taxon>Paraneoptera</taxon>
        <taxon>Hemiptera</taxon>
        <taxon>Heteroptera</taxon>
        <taxon>Panheteroptera</taxon>
        <taxon>Cimicomorpha</taxon>
        <taxon>Miridae</taxon>
        <taxon>Mirini</taxon>
        <taxon>Lygus</taxon>
    </lineage>
</organism>
<dbReference type="GO" id="GO:0090141">
    <property type="term" value="P:positive regulation of mitochondrial fission"/>
    <property type="evidence" value="ECO:0007669"/>
    <property type="project" value="TreeGrafter"/>
</dbReference>
<accession>A0A0A9ZGW7</accession>
<sequence>MASWSTARIVMGLGVGAGCGLKFFMTRSSADAEDFREGPNYLDNLRECPYLHWDWNWDRRATLKKPKAGQVIPEIDEKQYSAHSRHIICVTSGLCFKLEGSPICGLQKEGRYQVINLTLTLMGLGQHFRNIYYSQIKQDQETAQMIFEGMKKHQPHNPPTLIKEEMLEEGPTVVPIPLTSSGLPNRANLFIEQCKIEAGFRKLFHRLDKSDTEDVFDIIVAQPDVIKYFICRALQLPEALSRFHLNWASITMFTISGNGVVQAFSIGDSGFQPPNLLKAK</sequence>
<dbReference type="AlphaFoldDB" id="A0A0A9ZGW7"/>
<dbReference type="Gene3D" id="3.40.50.1240">
    <property type="entry name" value="Phosphoglycerate mutase-like"/>
    <property type="match status" value="1"/>
</dbReference>
<evidence type="ECO:0000313" key="3">
    <source>
        <dbReference type="EMBL" id="JAG54614.1"/>
    </source>
</evidence>
<dbReference type="EMBL" id="GBRD01011210">
    <property type="protein sequence ID" value="JAG54614.1"/>
    <property type="molecule type" value="Transcribed_RNA"/>
</dbReference>
<gene>
    <name evidence="2" type="primary">pgam5_3</name>
    <name evidence="2" type="ORF">CM83_4994</name>
</gene>
<dbReference type="GO" id="GO:0005739">
    <property type="term" value="C:mitochondrion"/>
    <property type="evidence" value="ECO:0007669"/>
    <property type="project" value="TreeGrafter"/>
</dbReference>
<reference evidence="2" key="1">
    <citation type="journal article" date="2014" name="PLoS ONE">
        <title>Transcriptome-Based Identification of ABC Transporters in the Western Tarnished Plant Bug Lygus hesperus.</title>
        <authorList>
            <person name="Hull J.J."/>
            <person name="Chaney K."/>
            <person name="Geib S.M."/>
            <person name="Fabrick J.A."/>
            <person name="Brent C.S."/>
            <person name="Walsh D."/>
            <person name="Lavine L.C."/>
        </authorList>
    </citation>
    <scope>NUCLEOTIDE SEQUENCE</scope>
</reference>
<evidence type="ECO:0000256" key="1">
    <source>
        <dbReference type="ARBA" id="ARBA00006717"/>
    </source>
</evidence>
<reference evidence="3" key="3">
    <citation type="submission" date="2014-09" db="EMBL/GenBank/DDBJ databases">
        <authorList>
            <person name="Magalhaes I.L.F."/>
            <person name="Oliveira U."/>
            <person name="Santos F.R."/>
            <person name="Vidigal T.H.D.A."/>
            <person name="Brescovit A.D."/>
            <person name="Santos A.J."/>
        </authorList>
    </citation>
    <scope>NUCLEOTIDE SEQUENCE</scope>
</reference>
<dbReference type="GO" id="GO:0004722">
    <property type="term" value="F:protein serine/threonine phosphatase activity"/>
    <property type="evidence" value="ECO:0007669"/>
    <property type="project" value="TreeGrafter"/>
</dbReference>
<dbReference type="SUPFAM" id="SSF53254">
    <property type="entry name" value="Phosphoglycerate mutase-like"/>
    <property type="match status" value="1"/>
</dbReference>